<dbReference type="Pfam" id="PF07963">
    <property type="entry name" value="N_methyl"/>
    <property type="match status" value="1"/>
</dbReference>
<keyword evidence="4" id="KW-0281">Fimbrium</keyword>
<accession>A0A1M7LW54</accession>
<comment type="similarity">
    <text evidence="1 4">Belongs to the N-Me-Phe pilin family.</text>
</comment>
<proteinExistence type="inferred from homology"/>
<organism evidence="7 8">
    <name type="scientific">Halomonas cupida</name>
    <dbReference type="NCBI Taxonomy" id="44933"/>
    <lineage>
        <taxon>Bacteria</taxon>
        <taxon>Pseudomonadati</taxon>
        <taxon>Pseudomonadota</taxon>
        <taxon>Gammaproteobacteria</taxon>
        <taxon>Oceanospirillales</taxon>
        <taxon>Halomonadaceae</taxon>
        <taxon>Halomonas</taxon>
    </lineage>
</organism>
<dbReference type="InterPro" id="IPR045584">
    <property type="entry name" value="Pilin-like"/>
</dbReference>
<evidence type="ECO:0000256" key="5">
    <source>
        <dbReference type="SAM" id="MobiDB-lite"/>
    </source>
</evidence>
<dbReference type="GO" id="GO:0007155">
    <property type="term" value="P:cell adhesion"/>
    <property type="evidence" value="ECO:0007669"/>
    <property type="project" value="InterPro"/>
</dbReference>
<dbReference type="PRINTS" id="PR00813">
    <property type="entry name" value="BCTERIALGSPG"/>
</dbReference>
<dbReference type="Proteomes" id="UP000184123">
    <property type="component" value="Unassembled WGS sequence"/>
</dbReference>
<evidence type="ECO:0000256" key="2">
    <source>
        <dbReference type="ARBA" id="ARBA00011156"/>
    </source>
</evidence>
<sequence length="197" mass="20764">MKHGMHQQYRLYAPGQEYREQNHHHRGRDAQQAAGKGGPRRCGGYACQAGFTLVELMVVVAIIGILAAVAIPRYQDYVRRSEFNAALGSLRGLETNAEIYLSSGGDWSDIRYRDLGISPESLNGKRLTVSGGSGSDPAMFLTYGDGIVDGEAGIVSLASQAQGGWVCRTTEKAEFLPGAGACEAGVSLTAGAEPGGG</sequence>
<dbReference type="SUPFAM" id="SSF54523">
    <property type="entry name" value="Pili subunits"/>
    <property type="match status" value="1"/>
</dbReference>
<evidence type="ECO:0000256" key="3">
    <source>
        <dbReference type="ARBA" id="ARBA00022481"/>
    </source>
</evidence>
<dbReference type="PROSITE" id="PS00409">
    <property type="entry name" value="PROKAR_NTER_METHYL"/>
    <property type="match status" value="1"/>
</dbReference>
<evidence type="ECO:0000256" key="6">
    <source>
        <dbReference type="SAM" id="Phobius"/>
    </source>
</evidence>
<reference evidence="7 8" key="1">
    <citation type="submission" date="2016-11" db="EMBL/GenBank/DDBJ databases">
        <authorList>
            <person name="Jaros S."/>
            <person name="Januszkiewicz K."/>
            <person name="Wedrychowicz H."/>
        </authorList>
    </citation>
    <scope>NUCLEOTIDE SEQUENCE [LARGE SCALE GENOMIC DNA]</scope>
    <source>
        <strain evidence="7 8">DSM 4740</strain>
    </source>
</reference>
<name>A0A1M7LW54_9GAMM</name>
<dbReference type="InterPro" id="IPR012902">
    <property type="entry name" value="N_methyl_site"/>
</dbReference>
<dbReference type="OrthoDB" id="5918848at2"/>
<dbReference type="PANTHER" id="PTHR30093:SF34">
    <property type="entry name" value="PREPILIN PEPTIDASE-DEPENDENT PROTEIN D"/>
    <property type="match status" value="1"/>
</dbReference>
<dbReference type="EMBL" id="FRCA01000014">
    <property type="protein sequence ID" value="SHM82473.1"/>
    <property type="molecule type" value="Genomic_DNA"/>
</dbReference>
<dbReference type="InterPro" id="IPR001082">
    <property type="entry name" value="Pilin"/>
</dbReference>
<dbReference type="Gene3D" id="3.30.700.10">
    <property type="entry name" value="Glycoprotein, Type 4 Pilin"/>
    <property type="match status" value="1"/>
</dbReference>
<keyword evidence="6" id="KW-0472">Membrane</keyword>
<evidence type="ECO:0000313" key="7">
    <source>
        <dbReference type="EMBL" id="SHM82473.1"/>
    </source>
</evidence>
<dbReference type="Pfam" id="PF00114">
    <property type="entry name" value="Pilin"/>
    <property type="match status" value="1"/>
</dbReference>
<keyword evidence="6" id="KW-1133">Transmembrane helix</keyword>
<keyword evidence="3" id="KW-0488">Methylation</keyword>
<dbReference type="GO" id="GO:0009289">
    <property type="term" value="C:pilus"/>
    <property type="evidence" value="ECO:0007669"/>
    <property type="project" value="InterPro"/>
</dbReference>
<dbReference type="STRING" id="44933.SAMN05660971_03972"/>
<dbReference type="PANTHER" id="PTHR30093">
    <property type="entry name" value="GENERAL SECRETION PATHWAY PROTEIN G"/>
    <property type="match status" value="1"/>
</dbReference>
<evidence type="ECO:0000256" key="4">
    <source>
        <dbReference type="RuleBase" id="RU000389"/>
    </source>
</evidence>
<dbReference type="AlphaFoldDB" id="A0A1M7LW54"/>
<dbReference type="InterPro" id="IPR000983">
    <property type="entry name" value="Bac_GSPG_pilin"/>
</dbReference>
<feature type="region of interest" description="Disordered" evidence="5">
    <location>
        <begin position="20"/>
        <end position="39"/>
    </location>
</feature>
<dbReference type="GO" id="GO:0015628">
    <property type="term" value="P:protein secretion by the type II secretion system"/>
    <property type="evidence" value="ECO:0007669"/>
    <property type="project" value="InterPro"/>
</dbReference>
<feature type="transmembrane region" description="Helical" evidence="6">
    <location>
        <begin position="49"/>
        <end position="71"/>
    </location>
</feature>
<gene>
    <name evidence="7" type="ORF">SAMN05660971_03972</name>
</gene>
<dbReference type="RefSeq" id="WP_073436949.1">
    <property type="nucleotide sequence ID" value="NZ_BJXU01000170.1"/>
</dbReference>
<keyword evidence="6" id="KW-0812">Transmembrane</keyword>
<dbReference type="GO" id="GO:0015627">
    <property type="term" value="C:type II protein secretion system complex"/>
    <property type="evidence" value="ECO:0007669"/>
    <property type="project" value="InterPro"/>
</dbReference>
<comment type="subunit">
    <text evidence="2">The pili are polar flexible filaments of about 5.4 nanometers diameter and 2.5 micrometers average length; they consist of only a single polypeptide chain arranged in a helical configuration of five subunits per turn in the assembled pilus.</text>
</comment>
<protein>
    <submittedName>
        <fullName evidence="7">Type IV pilus assembly protein PilA</fullName>
    </submittedName>
</protein>
<evidence type="ECO:0000313" key="8">
    <source>
        <dbReference type="Proteomes" id="UP000184123"/>
    </source>
</evidence>
<evidence type="ECO:0000256" key="1">
    <source>
        <dbReference type="ARBA" id="ARBA00005233"/>
    </source>
</evidence>
<dbReference type="NCBIfam" id="TIGR02532">
    <property type="entry name" value="IV_pilin_GFxxxE"/>
    <property type="match status" value="1"/>
</dbReference>